<dbReference type="EMBL" id="ML208343">
    <property type="protein sequence ID" value="TFK68820.1"/>
    <property type="molecule type" value="Genomic_DNA"/>
</dbReference>
<organism evidence="1 2">
    <name type="scientific">Pluteus cervinus</name>
    <dbReference type="NCBI Taxonomy" id="181527"/>
    <lineage>
        <taxon>Eukaryota</taxon>
        <taxon>Fungi</taxon>
        <taxon>Dikarya</taxon>
        <taxon>Basidiomycota</taxon>
        <taxon>Agaricomycotina</taxon>
        <taxon>Agaricomycetes</taxon>
        <taxon>Agaricomycetidae</taxon>
        <taxon>Agaricales</taxon>
        <taxon>Pluteineae</taxon>
        <taxon>Pluteaceae</taxon>
        <taxon>Pluteus</taxon>
    </lineage>
</organism>
<dbReference type="Proteomes" id="UP000308600">
    <property type="component" value="Unassembled WGS sequence"/>
</dbReference>
<evidence type="ECO:0000313" key="2">
    <source>
        <dbReference type="Proteomes" id="UP000308600"/>
    </source>
</evidence>
<protein>
    <submittedName>
        <fullName evidence="1">MFS general substrate transporter</fullName>
    </submittedName>
</protein>
<evidence type="ECO:0000313" key="1">
    <source>
        <dbReference type="EMBL" id="TFK68820.1"/>
    </source>
</evidence>
<reference evidence="1 2" key="1">
    <citation type="journal article" date="2019" name="Nat. Ecol. Evol.">
        <title>Megaphylogeny resolves global patterns of mushroom evolution.</title>
        <authorList>
            <person name="Varga T."/>
            <person name="Krizsan K."/>
            <person name="Foldi C."/>
            <person name="Dima B."/>
            <person name="Sanchez-Garcia M."/>
            <person name="Sanchez-Ramirez S."/>
            <person name="Szollosi G.J."/>
            <person name="Szarkandi J.G."/>
            <person name="Papp V."/>
            <person name="Albert L."/>
            <person name="Andreopoulos W."/>
            <person name="Angelini C."/>
            <person name="Antonin V."/>
            <person name="Barry K.W."/>
            <person name="Bougher N.L."/>
            <person name="Buchanan P."/>
            <person name="Buyck B."/>
            <person name="Bense V."/>
            <person name="Catcheside P."/>
            <person name="Chovatia M."/>
            <person name="Cooper J."/>
            <person name="Damon W."/>
            <person name="Desjardin D."/>
            <person name="Finy P."/>
            <person name="Geml J."/>
            <person name="Haridas S."/>
            <person name="Hughes K."/>
            <person name="Justo A."/>
            <person name="Karasinski D."/>
            <person name="Kautmanova I."/>
            <person name="Kiss B."/>
            <person name="Kocsube S."/>
            <person name="Kotiranta H."/>
            <person name="LaButti K.M."/>
            <person name="Lechner B.E."/>
            <person name="Liimatainen K."/>
            <person name="Lipzen A."/>
            <person name="Lukacs Z."/>
            <person name="Mihaltcheva S."/>
            <person name="Morgado L.N."/>
            <person name="Niskanen T."/>
            <person name="Noordeloos M.E."/>
            <person name="Ohm R.A."/>
            <person name="Ortiz-Santana B."/>
            <person name="Ovrebo C."/>
            <person name="Racz N."/>
            <person name="Riley R."/>
            <person name="Savchenko A."/>
            <person name="Shiryaev A."/>
            <person name="Soop K."/>
            <person name="Spirin V."/>
            <person name="Szebenyi C."/>
            <person name="Tomsovsky M."/>
            <person name="Tulloss R.E."/>
            <person name="Uehling J."/>
            <person name="Grigoriev I.V."/>
            <person name="Vagvolgyi C."/>
            <person name="Papp T."/>
            <person name="Martin F.M."/>
            <person name="Miettinen O."/>
            <person name="Hibbett D.S."/>
            <person name="Nagy L.G."/>
        </authorList>
    </citation>
    <scope>NUCLEOTIDE SEQUENCE [LARGE SCALE GENOMIC DNA]</scope>
    <source>
        <strain evidence="1 2">NL-1719</strain>
    </source>
</reference>
<sequence length="444" mass="46908">MALQAGAQRETSFPSPKPPSSPIPMSSTTSQSPPPECTFRAQLTVFGAFLALFCTFGQFNAFGTFQTWYAAHQLHHLSPSTIAWIGSLQLWVFFFSGGFIGRVFDAFGPFWLLTTGSVILVASIILTSVATQYYQLILAQGILFGLGVGLLFYPSLISVSTHFNKYRATALGLAAAGSSAGGVVYPIMLQQLFKSVGFGWAVRISALLSALCCITAILTISCGPSYNPCKSSDPSKVIGMWASARIAFSDIRFTLLAIGSCIAALGLFIPYFYILDFVNATSPELALSPTTAFYLIAALNAGGIPGRIAPAYLADVIGRFNLLVPAAFFSGVAVLSMWLVQKVPALIIAFAVLYGFSSGAFVALINPCVAQISEKGCVGSRIGLLYTVIAFPSLIGNPAAGALLSRQHGSFTGLVAFSGSTVIVGSLVILAARFAVDKRICTRV</sequence>
<proteinExistence type="predicted"/>
<keyword evidence="2" id="KW-1185">Reference proteome</keyword>
<accession>A0ACD3ASY1</accession>
<name>A0ACD3ASY1_9AGAR</name>
<gene>
    <name evidence="1" type="ORF">BDN72DRAFT_768743</name>
</gene>